<protein>
    <submittedName>
        <fullName evidence="2">Uncharacterized protein</fullName>
    </submittedName>
</protein>
<sequence>MYNIIFHYLLVSIVRSSCIITILVKSPLYISLELLISI</sequence>
<evidence type="ECO:0000313" key="2">
    <source>
        <dbReference type="EMBL" id="DAE31598.1"/>
    </source>
</evidence>
<keyword evidence="1" id="KW-0812">Transmembrane</keyword>
<organism evidence="2">
    <name type="scientific">virus sp. ctBM815</name>
    <dbReference type="NCBI Taxonomy" id="2825806"/>
    <lineage>
        <taxon>Viruses</taxon>
    </lineage>
</organism>
<keyword evidence="1" id="KW-0472">Membrane</keyword>
<name>A0A8S5RJM7_9VIRU</name>
<evidence type="ECO:0000256" key="1">
    <source>
        <dbReference type="SAM" id="Phobius"/>
    </source>
</evidence>
<feature type="transmembrane region" description="Helical" evidence="1">
    <location>
        <begin position="6"/>
        <end position="24"/>
    </location>
</feature>
<proteinExistence type="predicted"/>
<accession>A0A8S5RJM7</accession>
<reference evidence="2" key="1">
    <citation type="journal article" date="2021" name="Proc. Natl. Acad. Sci. U.S.A.">
        <title>A Catalog of Tens of Thousands of Viruses from Human Metagenomes Reveals Hidden Associations with Chronic Diseases.</title>
        <authorList>
            <person name="Tisza M.J."/>
            <person name="Buck C.B."/>
        </authorList>
    </citation>
    <scope>NUCLEOTIDE SEQUENCE</scope>
    <source>
        <strain evidence="2">CtBM815</strain>
    </source>
</reference>
<keyword evidence="1" id="KW-1133">Transmembrane helix</keyword>
<dbReference type="EMBL" id="BK059109">
    <property type="protein sequence ID" value="DAE31598.1"/>
    <property type="molecule type" value="Genomic_DNA"/>
</dbReference>